<proteinExistence type="predicted"/>
<name>A0A2A6CRD4_PRIPA</name>
<dbReference type="EnsemblMetazoa" id="PPA37776.1">
    <property type="protein sequence ID" value="PPA37776.1"/>
    <property type="gene ID" value="WBGene00276145"/>
</dbReference>
<reference evidence="1" key="2">
    <citation type="submission" date="2022-06" db="UniProtKB">
        <authorList>
            <consortium name="EnsemblMetazoa"/>
        </authorList>
    </citation>
    <scope>IDENTIFICATION</scope>
    <source>
        <strain evidence="1">PS312</strain>
    </source>
</reference>
<evidence type="ECO:0000313" key="1">
    <source>
        <dbReference type="EnsemblMetazoa" id="PPA37776.1"/>
    </source>
</evidence>
<accession>A0A2A6CRD4</accession>
<gene>
    <name evidence="1" type="primary">WBGene00276145</name>
</gene>
<sequence>GAAVDEDAVGAVLLLPAVAAVDDPPVEDVTGAEDDELPADAGPPVGAAGAVVVEALGAIEVVAEGTDDVPALGVLPTEDEKQQSSLTMPKMYLLLQSILKMLPQHFQRSRKELQRSILQPTAVVDPPVELDTCAVEDEAAATVVGWAAGTAADAVELPAAELPPAGAIDDVDAAVDVPAPDDAVDAPPPAVDDPVAVVDAPPAVDEAGTAAVELELAAGTALPLPEGAAEAVLPCADAVADVDEVEDEDRDCSEQHLPLLAESQALHQSPVVLQGLQLVLWMTSPYRLLHLWSLSCRGL</sequence>
<protein>
    <submittedName>
        <fullName evidence="1">Uncharacterized protein</fullName>
    </submittedName>
</protein>
<accession>A0A8R1YTN7</accession>
<organism evidence="1 2">
    <name type="scientific">Pristionchus pacificus</name>
    <name type="common">Parasitic nematode worm</name>
    <dbReference type="NCBI Taxonomy" id="54126"/>
    <lineage>
        <taxon>Eukaryota</taxon>
        <taxon>Metazoa</taxon>
        <taxon>Ecdysozoa</taxon>
        <taxon>Nematoda</taxon>
        <taxon>Chromadorea</taxon>
        <taxon>Rhabditida</taxon>
        <taxon>Rhabditina</taxon>
        <taxon>Diplogasteromorpha</taxon>
        <taxon>Diplogasteroidea</taxon>
        <taxon>Neodiplogasteridae</taxon>
        <taxon>Pristionchus</taxon>
    </lineage>
</organism>
<dbReference type="Proteomes" id="UP000005239">
    <property type="component" value="Unassembled WGS sequence"/>
</dbReference>
<keyword evidence="2" id="KW-1185">Reference proteome</keyword>
<evidence type="ECO:0000313" key="2">
    <source>
        <dbReference type="Proteomes" id="UP000005239"/>
    </source>
</evidence>
<dbReference type="AlphaFoldDB" id="A0A2A6CRD4"/>
<reference evidence="2" key="1">
    <citation type="journal article" date="2008" name="Nat. Genet.">
        <title>The Pristionchus pacificus genome provides a unique perspective on nematode lifestyle and parasitism.</title>
        <authorList>
            <person name="Dieterich C."/>
            <person name="Clifton S.W."/>
            <person name="Schuster L.N."/>
            <person name="Chinwalla A."/>
            <person name="Delehaunty K."/>
            <person name="Dinkelacker I."/>
            <person name="Fulton L."/>
            <person name="Fulton R."/>
            <person name="Godfrey J."/>
            <person name="Minx P."/>
            <person name="Mitreva M."/>
            <person name="Roeseler W."/>
            <person name="Tian H."/>
            <person name="Witte H."/>
            <person name="Yang S.P."/>
            <person name="Wilson R.K."/>
            <person name="Sommer R.J."/>
        </authorList>
    </citation>
    <scope>NUCLEOTIDE SEQUENCE [LARGE SCALE GENOMIC DNA]</scope>
    <source>
        <strain evidence="2">PS312</strain>
    </source>
</reference>